<dbReference type="EMBL" id="SNRW01050579">
    <property type="protein sequence ID" value="KAA6308931.1"/>
    <property type="molecule type" value="Genomic_DNA"/>
</dbReference>
<organism evidence="1 3">
    <name type="scientific">Streblomastix strix</name>
    <dbReference type="NCBI Taxonomy" id="222440"/>
    <lineage>
        <taxon>Eukaryota</taxon>
        <taxon>Metamonada</taxon>
        <taxon>Preaxostyla</taxon>
        <taxon>Oxymonadida</taxon>
        <taxon>Streblomastigidae</taxon>
        <taxon>Streblomastix</taxon>
    </lineage>
</organism>
<gene>
    <name evidence="2" type="ORF">EZS28_054366</name>
    <name evidence="1" type="ORF">EZS28_056598</name>
</gene>
<comment type="caution">
    <text evidence="1">The sequence shown here is derived from an EMBL/GenBank/DDBJ whole genome shotgun (WGS) entry which is preliminary data.</text>
</comment>
<evidence type="ECO:0000313" key="2">
    <source>
        <dbReference type="EMBL" id="KAA6322987.1"/>
    </source>
</evidence>
<dbReference type="EMBL" id="SNRW01044768">
    <property type="protein sequence ID" value="KAA6322987.1"/>
    <property type="molecule type" value="Genomic_DNA"/>
</dbReference>
<feature type="non-terminal residue" evidence="1">
    <location>
        <position position="1"/>
    </location>
</feature>
<sequence>DGAGEVIREALVFWQV</sequence>
<accession>A0A5J4PJE5</accession>
<proteinExistence type="predicted"/>
<dbReference type="Proteomes" id="UP000324800">
    <property type="component" value="Unassembled WGS sequence"/>
</dbReference>
<evidence type="ECO:0000313" key="3">
    <source>
        <dbReference type="Proteomes" id="UP000324800"/>
    </source>
</evidence>
<evidence type="ECO:0000313" key="1">
    <source>
        <dbReference type="EMBL" id="KAA6308931.1"/>
    </source>
</evidence>
<protein>
    <submittedName>
        <fullName evidence="1">Uncharacterized protein</fullName>
    </submittedName>
</protein>
<dbReference type="AlphaFoldDB" id="A0A5J4PJE5"/>
<reference evidence="1 3" key="1">
    <citation type="submission" date="2019-03" db="EMBL/GenBank/DDBJ databases">
        <title>Single cell metagenomics reveals metabolic interactions within the superorganism composed of flagellate Streblomastix strix and complex community of Bacteroidetes bacteria on its surface.</title>
        <authorList>
            <person name="Treitli S.C."/>
            <person name="Kolisko M."/>
            <person name="Husnik F."/>
            <person name="Keeling P."/>
            <person name="Hampl V."/>
        </authorList>
    </citation>
    <scope>NUCLEOTIDE SEQUENCE [LARGE SCALE GENOMIC DNA]</scope>
    <source>
        <strain evidence="1">ST1C</strain>
    </source>
</reference>
<name>A0A5J4PJE5_9EUKA</name>